<protein>
    <recommendedName>
        <fullName evidence="1">Glyoxalase-like domain-containing protein</fullName>
    </recommendedName>
</protein>
<feature type="domain" description="Glyoxalase-like" evidence="1">
    <location>
        <begin position="10"/>
        <end position="204"/>
    </location>
</feature>
<dbReference type="OMA" id="WANAIPN"/>
<dbReference type="RefSeq" id="XP_040645039.1">
    <property type="nucleotide sequence ID" value="XM_040793072.1"/>
</dbReference>
<dbReference type="Pfam" id="PF13468">
    <property type="entry name" value="Glyoxalase_3"/>
    <property type="match status" value="1"/>
</dbReference>
<dbReference type="OrthoDB" id="408973at2759"/>
<dbReference type="Gene3D" id="3.10.180.10">
    <property type="entry name" value="2,3-Dihydroxybiphenyl 1,2-Dioxygenase, domain 1"/>
    <property type="match status" value="1"/>
</dbReference>
<name>A0A135LC09_PENPA</name>
<dbReference type="InterPro" id="IPR029068">
    <property type="entry name" value="Glyas_Bleomycin-R_OHBP_Dase"/>
</dbReference>
<dbReference type="GeneID" id="63708372"/>
<reference evidence="2 3" key="1">
    <citation type="journal article" date="2016" name="BMC Genomics">
        <title>Genome sequencing and secondary metabolism of the postharvest pathogen Penicillium griseofulvum.</title>
        <authorList>
            <person name="Banani H."/>
            <person name="Marcet-Houben M."/>
            <person name="Ballester A.R."/>
            <person name="Abbruscato P."/>
            <person name="Gonzalez-Candelas L."/>
            <person name="Gabaldon T."/>
            <person name="Spadaro D."/>
        </authorList>
    </citation>
    <scope>NUCLEOTIDE SEQUENCE [LARGE SCALE GENOMIC DNA]</scope>
    <source>
        <strain evidence="2 3">PG3</strain>
    </source>
</reference>
<proteinExistence type="predicted"/>
<dbReference type="Proteomes" id="UP000070168">
    <property type="component" value="Unassembled WGS sequence"/>
</dbReference>
<dbReference type="EMBL" id="LHQR01000069">
    <property type="protein sequence ID" value="KXG46503.1"/>
    <property type="molecule type" value="Genomic_DNA"/>
</dbReference>
<gene>
    <name evidence="2" type="ORF">PGRI_053590</name>
</gene>
<dbReference type="PANTHER" id="PTHR40265:SF1">
    <property type="entry name" value="GLYOXALASE-LIKE DOMAIN-CONTAINING PROTEIN"/>
    <property type="match status" value="1"/>
</dbReference>
<dbReference type="InterPro" id="IPR025870">
    <property type="entry name" value="Glyoxalase-like_dom"/>
</dbReference>
<comment type="caution">
    <text evidence="2">The sequence shown here is derived from an EMBL/GenBank/DDBJ whole genome shotgun (WGS) entry which is preliminary data.</text>
</comment>
<dbReference type="PANTHER" id="PTHR40265">
    <property type="entry name" value="BLL2707 PROTEIN"/>
    <property type="match status" value="1"/>
</dbReference>
<evidence type="ECO:0000313" key="3">
    <source>
        <dbReference type="Proteomes" id="UP000070168"/>
    </source>
</evidence>
<sequence length="298" mass="32749">MGSISTVSRIDHVTILLSEEEFKSPPSWLSDNFTIIEGGKHTGQASQLKLIVFEDGTYLELFNWWGQPPEDHTWGTKSPGLIDWSISSMSTQTATEHFQGVNQRLNETPGGDGNLGVSFPEPTGQGRTTPEGLKLHWTRANPDFHTASETPDQKFFPTGRLDAPFVCYDGSPRLSRLRFDDPARVTHPCGAIGIHEIEVVVPSTHMKNYSTLLSSMIGSPPSTVEGQIGCMFGLGLPVENKGECSIWLHGESDRNDEQWLNTRGIGPLMLRLRVAGREGHGEETLGKDGSATHVSLVW</sequence>
<accession>A0A135LC09</accession>
<evidence type="ECO:0000259" key="1">
    <source>
        <dbReference type="Pfam" id="PF13468"/>
    </source>
</evidence>
<organism evidence="2 3">
    <name type="scientific">Penicillium patulum</name>
    <name type="common">Penicillium griseofulvum</name>
    <dbReference type="NCBI Taxonomy" id="5078"/>
    <lineage>
        <taxon>Eukaryota</taxon>
        <taxon>Fungi</taxon>
        <taxon>Dikarya</taxon>
        <taxon>Ascomycota</taxon>
        <taxon>Pezizomycotina</taxon>
        <taxon>Eurotiomycetes</taxon>
        <taxon>Eurotiomycetidae</taxon>
        <taxon>Eurotiales</taxon>
        <taxon>Aspergillaceae</taxon>
        <taxon>Penicillium</taxon>
    </lineage>
</organism>
<keyword evidence="3" id="KW-1185">Reference proteome</keyword>
<evidence type="ECO:0000313" key="2">
    <source>
        <dbReference type="EMBL" id="KXG46503.1"/>
    </source>
</evidence>
<dbReference type="AlphaFoldDB" id="A0A135LC09"/>